<keyword evidence="2" id="KW-1185">Reference proteome</keyword>
<sequence>MSSPIGGFYLNAQYRDKAAKFELTTKPEITLNICIELDGIPLINQTQTVTSESQCHLENDLITVSALPAQISNEMIRLEFHILIKHLDLEIPKPKQQVLNLEPNESLCALVEGDERLKVTASCSVTP</sequence>
<dbReference type="RefSeq" id="WP_077753052.1">
    <property type="nucleotide sequence ID" value="NZ_CP014782.1"/>
</dbReference>
<dbReference type="EMBL" id="CP014782">
    <property type="protein sequence ID" value="AQS37944.1"/>
    <property type="molecule type" value="Genomic_DNA"/>
</dbReference>
<dbReference type="Proteomes" id="UP000189545">
    <property type="component" value="Chromosome"/>
</dbReference>
<dbReference type="OrthoDB" id="6264117at2"/>
<dbReference type="AlphaFoldDB" id="A0A1S6HR34"/>
<dbReference type="KEGG" id="spsw:Sps_02792"/>
<evidence type="ECO:0000313" key="2">
    <source>
        <dbReference type="Proteomes" id="UP000189545"/>
    </source>
</evidence>
<reference evidence="1 2" key="1">
    <citation type="submission" date="2016-03" db="EMBL/GenBank/DDBJ databases">
        <title>Complete genome sequence of Shewanella psychrophila WP2, a deep sea bacterium isolated from west Pacific sediment.</title>
        <authorList>
            <person name="Xu G."/>
            <person name="Jian H."/>
        </authorList>
    </citation>
    <scope>NUCLEOTIDE SEQUENCE [LARGE SCALE GENOMIC DNA]</scope>
    <source>
        <strain evidence="1 2">WP2</strain>
    </source>
</reference>
<proteinExistence type="predicted"/>
<evidence type="ECO:0000313" key="1">
    <source>
        <dbReference type="EMBL" id="AQS37944.1"/>
    </source>
</evidence>
<name>A0A1S6HR34_9GAMM</name>
<organism evidence="1 2">
    <name type="scientific">Shewanella psychrophila</name>
    <dbReference type="NCBI Taxonomy" id="225848"/>
    <lineage>
        <taxon>Bacteria</taxon>
        <taxon>Pseudomonadati</taxon>
        <taxon>Pseudomonadota</taxon>
        <taxon>Gammaproteobacteria</taxon>
        <taxon>Alteromonadales</taxon>
        <taxon>Shewanellaceae</taxon>
        <taxon>Shewanella</taxon>
    </lineage>
</organism>
<accession>A0A1S6HR34</accession>
<gene>
    <name evidence="1" type="ORF">Sps_02792</name>
</gene>
<dbReference type="STRING" id="225848.Sps_02792"/>
<protein>
    <submittedName>
        <fullName evidence="1">Uncharacterized protein</fullName>
    </submittedName>
</protein>